<keyword evidence="3" id="KW-1185">Reference proteome</keyword>
<sequence length="111" mass="11570">RSVRQLIALGIKIRVQLGIGNILKNILSNAFSLILALLTGNFYDALVRLPGIGIILEALNAAVVAASGGKVSLKSILNVGSLFRNLILGLIQFVTGFSLGVSSSIIAQVKA</sequence>
<name>A0ABT8FML7_9ACTN</name>
<gene>
    <name evidence="2" type="ORF">QWY28_23375</name>
</gene>
<evidence type="ECO:0000313" key="2">
    <source>
        <dbReference type="EMBL" id="MDN4175908.1"/>
    </source>
</evidence>
<feature type="transmembrane region" description="Helical" evidence="1">
    <location>
        <begin position="21"/>
        <end position="43"/>
    </location>
</feature>
<dbReference type="EMBL" id="JAUHJQ010000080">
    <property type="protein sequence ID" value="MDN4175908.1"/>
    <property type="molecule type" value="Genomic_DNA"/>
</dbReference>
<reference evidence="2" key="1">
    <citation type="submission" date="2023-06" db="EMBL/GenBank/DDBJ databases">
        <title>Draft genome sequence of Nocardioides sp. SOB77.</title>
        <authorList>
            <person name="Zhang G."/>
        </authorList>
    </citation>
    <scope>NUCLEOTIDE SEQUENCE</scope>
    <source>
        <strain evidence="2">SOB77</strain>
    </source>
</reference>
<feature type="transmembrane region" description="Helical" evidence="1">
    <location>
        <begin position="49"/>
        <end position="73"/>
    </location>
</feature>
<feature type="transmembrane region" description="Helical" evidence="1">
    <location>
        <begin position="85"/>
        <end position="107"/>
    </location>
</feature>
<protein>
    <submittedName>
        <fullName evidence="2">Uncharacterized protein</fullName>
    </submittedName>
</protein>
<comment type="caution">
    <text evidence="2">The sequence shown here is derived from an EMBL/GenBank/DDBJ whole genome shotgun (WGS) entry which is preliminary data.</text>
</comment>
<keyword evidence="1" id="KW-0812">Transmembrane</keyword>
<keyword evidence="1" id="KW-0472">Membrane</keyword>
<dbReference type="Proteomes" id="UP001168620">
    <property type="component" value="Unassembled WGS sequence"/>
</dbReference>
<dbReference type="RefSeq" id="WP_300955312.1">
    <property type="nucleotide sequence ID" value="NZ_JAUHJQ010000080.1"/>
</dbReference>
<evidence type="ECO:0000313" key="3">
    <source>
        <dbReference type="Proteomes" id="UP001168620"/>
    </source>
</evidence>
<evidence type="ECO:0000256" key="1">
    <source>
        <dbReference type="SAM" id="Phobius"/>
    </source>
</evidence>
<proteinExistence type="predicted"/>
<organism evidence="2 3">
    <name type="scientific">Nocardioides oceani</name>
    <dbReference type="NCBI Taxonomy" id="3058369"/>
    <lineage>
        <taxon>Bacteria</taxon>
        <taxon>Bacillati</taxon>
        <taxon>Actinomycetota</taxon>
        <taxon>Actinomycetes</taxon>
        <taxon>Propionibacteriales</taxon>
        <taxon>Nocardioidaceae</taxon>
        <taxon>Nocardioides</taxon>
    </lineage>
</organism>
<accession>A0ABT8FML7</accession>
<keyword evidence="1" id="KW-1133">Transmembrane helix</keyword>
<feature type="non-terminal residue" evidence="2">
    <location>
        <position position="1"/>
    </location>
</feature>
<feature type="non-terminal residue" evidence="2">
    <location>
        <position position="111"/>
    </location>
</feature>